<dbReference type="GO" id="GO:0004519">
    <property type="term" value="F:endonuclease activity"/>
    <property type="evidence" value="ECO:0007669"/>
    <property type="project" value="UniProtKB-KW"/>
</dbReference>
<feature type="domain" description="Type I restriction modification DNA specificity" evidence="4">
    <location>
        <begin position="4"/>
        <end position="155"/>
    </location>
</feature>
<keyword evidence="5" id="KW-0540">Nuclease</keyword>
<dbReference type="Proteomes" id="UP001240171">
    <property type="component" value="Unassembled WGS sequence"/>
</dbReference>
<dbReference type="PANTHER" id="PTHR30408">
    <property type="entry name" value="TYPE-1 RESTRICTION ENZYME ECOKI SPECIFICITY PROTEIN"/>
    <property type="match status" value="1"/>
</dbReference>
<keyword evidence="3" id="KW-0238">DNA-binding</keyword>
<evidence type="ECO:0000313" key="6">
    <source>
        <dbReference type="Proteomes" id="UP001240171"/>
    </source>
</evidence>
<dbReference type="Pfam" id="PF01420">
    <property type="entry name" value="Methylase_S"/>
    <property type="match status" value="2"/>
</dbReference>
<evidence type="ECO:0000259" key="4">
    <source>
        <dbReference type="Pfam" id="PF01420"/>
    </source>
</evidence>
<dbReference type="PANTHER" id="PTHR30408:SF13">
    <property type="entry name" value="TYPE I RESTRICTION ENZYME HINDI SPECIFICITY SUBUNIT"/>
    <property type="match status" value="1"/>
</dbReference>
<sequence>MSFKGWESVVLSEVIVFSNGKKRPSLPGKIPVYGGNGILDYTDRSNTQGESIIIGRVGAYCGNVYFEDQPCWVSDNAIAAKAIKDNSNKFLFYKLNSLNLHNFRVGSSQPLLTQTILKDIVIQLPPRTEQELIANILSKLDEKIELNNAINKNLEDMAQALFKRWFIDYEFPNENGEPYKSSGGEFEESELGLIPKGWKVGSIGEVSDVNLESYSGKEKWNYINYLDTGNITRNRISNIQPLDYKLDKIPSRAKRKVNPNDIVISTVRPNQHHYGMIREPLENMLVSTGFAVITSNRNFPSDLLYLWLTQEDITQKLQSIAEGSTTTYPSIKPADIQTLKIPIPHNQILKELSSVIEAMHKKMWEIQKQNRVLTEIRDTLLPKLMSGEIRVPIDEHEPTSINE</sequence>
<dbReference type="EC" id="3.1.21.-" evidence="5"/>
<keyword evidence="2" id="KW-0680">Restriction system</keyword>
<dbReference type="SUPFAM" id="SSF116734">
    <property type="entry name" value="DNA methylase specificity domain"/>
    <property type="match status" value="2"/>
</dbReference>
<comment type="caution">
    <text evidence="5">The sequence shown here is derived from an EMBL/GenBank/DDBJ whole genome shotgun (WGS) entry which is preliminary data.</text>
</comment>
<protein>
    <submittedName>
        <fullName evidence="5">Restriction endonuclease subunit S</fullName>
        <ecNumber evidence="5">3.1.21.-</ecNumber>
    </submittedName>
</protein>
<organism evidence="5 6">
    <name type="scientific">Paenibacillus lacisoli</name>
    <dbReference type="NCBI Taxonomy" id="3064525"/>
    <lineage>
        <taxon>Bacteria</taxon>
        <taxon>Bacillati</taxon>
        <taxon>Bacillota</taxon>
        <taxon>Bacilli</taxon>
        <taxon>Bacillales</taxon>
        <taxon>Paenibacillaceae</taxon>
        <taxon>Paenibacillus</taxon>
    </lineage>
</organism>
<proteinExistence type="inferred from homology"/>
<keyword evidence="6" id="KW-1185">Reference proteome</keyword>
<dbReference type="InterPro" id="IPR044946">
    <property type="entry name" value="Restrct_endonuc_typeI_TRD_sf"/>
</dbReference>
<dbReference type="InterPro" id="IPR000055">
    <property type="entry name" value="Restrct_endonuc_typeI_TRD"/>
</dbReference>
<evidence type="ECO:0000256" key="2">
    <source>
        <dbReference type="ARBA" id="ARBA00022747"/>
    </source>
</evidence>
<comment type="similarity">
    <text evidence="1">Belongs to the type-I restriction system S methylase family.</text>
</comment>
<dbReference type="GO" id="GO:0016787">
    <property type="term" value="F:hydrolase activity"/>
    <property type="evidence" value="ECO:0007669"/>
    <property type="project" value="UniProtKB-KW"/>
</dbReference>
<reference evidence="5 6" key="1">
    <citation type="submission" date="2023-07" db="EMBL/GenBank/DDBJ databases">
        <title>Paenibacillus sp. JX-17 nov. isolated from soil.</title>
        <authorList>
            <person name="Wan Y."/>
            <person name="Liu B."/>
        </authorList>
    </citation>
    <scope>NUCLEOTIDE SEQUENCE [LARGE SCALE GENOMIC DNA]</scope>
    <source>
        <strain evidence="5 6">JX-17</strain>
    </source>
</reference>
<dbReference type="RefSeq" id="WP_305024789.1">
    <property type="nucleotide sequence ID" value="NZ_JAUQTB010000008.1"/>
</dbReference>
<keyword evidence="5" id="KW-0255">Endonuclease</keyword>
<gene>
    <name evidence="5" type="ORF">Q5741_14300</name>
</gene>
<dbReference type="EMBL" id="JAUQTB010000008">
    <property type="protein sequence ID" value="MDO7907577.1"/>
    <property type="molecule type" value="Genomic_DNA"/>
</dbReference>
<feature type="domain" description="Type I restriction modification DNA specificity" evidence="4">
    <location>
        <begin position="195"/>
        <end position="361"/>
    </location>
</feature>
<dbReference type="CDD" id="cd17266">
    <property type="entry name" value="RMtype1_S_Sau1132ORF3780P-TRD2-CR2_like"/>
    <property type="match status" value="1"/>
</dbReference>
<accession>A0ABT9CE81</accession>
<name>A0ABT9CE81_9BACL</name>
<evidence type="ECO:0000256" key="3">
    <source>
        <dbReference type="ARBA" id="ARBA00023125"/>
    </source>
</evidence>
<evidence type="ECO:0000313" key="5">
    <source>
        <dbReference type="EMBL" id="MDO7907577.1"/>
    </source>
</evidence>
<evidence type="ECO:0000256" key="1">
    <source>
        <dbReference type="ARBA" id="ARBA00010923"/>
    </source>
</evidence>
<dbReference type="Gene3D" id="3.90.220.20">
    <property type="entry name" value="DNA methylase specificity domains"/>
    <property type="match status" value="2"/>
</dbReference>
<dbReference type="InterPro" id="IPR052021">
    <property type="entry name" value="Type-I_RS_S_subunit"/>
</dbReference>
<keyword evidence="5" id="KW-0378">Hydrolase</keyword>